<reference evidence="3" key="1">
    <citation type="journal article" date="2019" name="Int. J. Syst. Evol. Microbiol.">
        <title>The Global Catalogue of Microorganisms (GCM) 10K type strain sequencing project: providing services to taxonomists for standard genome sequencing and annotation.</title>
        <authorList>
            <consortium name="The Broad Institute Genomics Platform"/>
            <consortium name="The Broad Institute Genome Sequencing Center for Infectious Disease"/>
            <person name="Wu L."/>
            <person name="Ma J."/>
        </authorList>
    </citation>
    <scope>NUCLEOTIDE SEQUENCE [LARGE SCALE GENOMIC DNA]</scope>
    <source>
        <strain evidence="3">JCM 17342</strain>
    </source>
</reference>
<accession>A0ABP7U3Y5</accession>
<dbReference type="Proteomes" id="UP001501747">
    <property type="component" value="Unassembled WGS sequence"/>
</dbReference>
<organism evidence="2 3">
    <name type="scientific">Allokutzneria multivorans</name>
    <dbReference type="NCBI Taxonomy" id="1142134"/>
    <lineage>
        <taxon>Bacteria</taxon>
        <taxon>Bacillati</taxon>
        <taxon>Actinomycetota</taxon>
        <taxon>Actinomycetes</taxon>
        <taxon>Pseudonocardiales</taxon>
        <taxon>Pseudonocardiaceae</taxon>
        <taxon>Allokutzneria</taxon>
    </lineage>
</organism>
<keyword evidence="3" id="KW-1185">Reference proteome</keyword>
<dbReference type="InterPro" id="IPR045745">
    <property type="entry name" value="HTH_58_Actinobacteria-type"/>
</dbReference>
<proteinExistence type="predicted"/>
<dbReference type="EMBL" id="BAABAL010000026">
    <property type="protein sequence ID" value="GAA4035624.1"/>
    <property type="molecule type" value="Genomic_DNA"/>
</dbReference>
<protein>
    <recommendedName>
        <fullName evidence="1">Helix-turn-helix domain-containing protein</fullName>
    </recommendedName>
</protein>
<gene>
    <name evidence="2" type="ORF">GCM10022247_71590</name>
</gene>
<sequence length="176" mass="19006">MWLGGVGTGPMAEQQSRLYGQQRRETAYALAARFLKSRSPIQELADEVNRRPAQVRQLLLEAGVRTSDATCLRETADETAHAVASAYDRGRSIRELAHETGIDRRTLRLLLAQAGVEPGVAPAATYSIDVAPLAEAYLAGETLRALAASSGLSYHVIRTILLDAGVPLRKRGGAQR</sequence>
<name>A0ABP7U3Y5_9PSEU</name>
<dbReference type="Pfam" id="PF19575">
    <property type="entry name" value="HTH_58"/>
    <property type="match status" value="1"/>
</dbReference>
<evidence type="ECO:0000313" key="2">
    <source>
        <dbReference type="EMBL" id="GAA4035624.1"/>
    </source>
</evidence>
<evidence type="ECO:0000259" key="1">
    <source>
        <dbReference type="Pfam" id="PF19575"/>
    </source>
</evidence>
<feature type="domain" description="Helix-turn-helix" evidence="1">
    <location>
        <begin position="133"/>
        <end position="176"/>
    </location>
</feature>
<comment type="caution">
    <text evidence="2">The sequence shown here is derived from an EMBL/GenBank/DDBJ whole genome shotgun (WGS) entry which is preliminary data.</text>
</comment>
<evidence type="ECO:0000313" key="3">
    <source>
        <dbReference type="Proteomes" id="UP001501747"/>
    </source>
</evidence>